<evidence type="ECO:0000313" key="4">
    <source>
        <dbReference type="EMBL" id="HIT76717.1"/>
    </source>
</evidence>
<feature type="domain" description="Pyrrolo-quinoline quinone repeat" evidence="3">
    <location>
        <begin position="595"/>
        <end position="694"/>
    </location>
</feature>
<dbReference type="Gene3D" id="3.60.21.10">
    <property type="match status" value="1"/>
</dbReference>
<dbReference type="EMBL" id="DVLP01000412">
    <property type="protein sequence ID" value="HIT76717.1"/>
    <property type="molecule type" value="Genomic_DNA"/>
</dbReference>
<feature type="domain" description="Calcineurin-like phosphoesterase" evidence="2">
    <location>
        <begin position="55"/>
        <end position="233"/>
    </location>
</feature>
<reference evidence="4" key="2">
    <citation type="journal article" date="2021" name="PeerJ">
        <title>Extensive microbial diversity within the chicken gut microbiome revealed by metagenomics and culture.</title>
        <authorList>
            <person name="Gilroy R."/>
            <person name="Ravi A."/>
            <person name="Getino M."/>
            <person name="Pursley I."/>
            <person name="Horton D.L."/>
            <person name="Alikhan N.F."/>
            <person name="Baker D."/>
            <person name="Gharbi K."/>
            <person name="Hall N."/>
            <person name="Watson M."/>
            <person name="Adriaenssens E.M."/>
            <person name="Foster-Nyarko E."/>
            <person name="Jarju S."/>
            <person name="Secka A."/>
            <person name="Antonio M."/>
            <person name="Oren A."/>
            <person name="Chaudhuri R.R."/>
            <person name="La Ragione R."/>
            <person name="Hildebrand F."/>
            <person name="Pallen M.J."/>
        </authorList>
    </citation>
    <scope>NUCLEOTIDE SEQUENCE</scope>
    <source>
        <strain evidence="4">ChiGjej1B1-24693</strain>
    </source>
</reference>
<comment type="caution">
    <text evidence="4">The sequence shown here is derived from an EMBL/GenBank/DDBJ whole genome shotgun (WGS) entry which is preliminary data.</text>
</comment>
<dbReference type="InterPro" id="IPR006311">
    <property type="entry name" value="TAT_signal"/>
</dbReference>
<dbReference type="InterPro" id="IPR015943">
    <property type="entry name" value="WD40/YVTN_repeat-like_dom_sf"/>
</dbReference>
<dbReference type="InterPro" id="IPR051918">
    <property type="entry name" value="STPP_CPPED1"/>
</dbReference>
<dbReference type="InterPro" id="IPR002372">
    <property type="entry name" value="PQQ_rpt_dom"/>
</dbReference>
<dbReference type="SUPFAM" id="SSF56300">
    <property type="entry name" value="Metallo-dependent phosphatases"/>
    <property type="match status" value="1"/>
</dbReference>
<dbReference type="GO" id="GO:0016787">
    <property type="term" value="F:hydrolase activity"/>
    <property type="evidence" value="ECO:0007669"/>
    <property type="project" value="InterPro"/>
</dbReference>
<dbReference type="Pfam" id="PF00149">
    <property type="entry name" value="Metallophos"/>
    <property type="match status" value="1"/>
</dbReference>
<sequence length="743" mass="78970">MMLPQAPHPSDPARPTPGGISRRHLLAGSATATLAAASTGLAPSLARAADEASDRFAMVTDTHQNLQAPERGDDLARVFAHIADRDPSCVLHCGDIVDNGTKDQYLGYRSTVPDALSDRIHHVPGNHEVQWTVDGLEDFREVFGATRHSFEAGGLHVIGIDDVACQEWDFTFGSDALDWLAGALKEAGTDKPIVVFSHFPITNHWHYVFNNDDFLTAIADYPVRLLLAGHTHSESMLQANGFTQLVGASTKDDPGYYWFQRVTDDDGDRLEVSHVLVPADGEVEELEVTTVDLTDPGAGGDVGPYEASTEVDGTTVKLAISAPAAATDVYARIWPQGAPTPSWTEFSSTTAGEWVAEVDASHLPPGLHRMALRTVNNDTGGGRYDQMEHFTLPSDEISVAWEHQLSGRIDGDLAINDALVVAASTGGDLTALQVSADAATPQWSAEVGPMSHGAHFAADGELVVVGSVDHSLYGFATDSGTQAWARDLEVPVVSRITSAEIDDEEHLLVVAGSTLHCLTTDGKSRWQTDLAGISSGRIAFDGDRIYLGCGDGFTWALSPDDGSTIWKRRCTTQTSVYGSLIHGPWASQMSFLDDGGLIANTYTELYCLEPDTGEVRWSVDGFNRGCYTAPVVTADGVLSINGSPGTIAMHDSATGEVSWSSEVLPISHRAGLVPTSDEDLYWMVSNTGALVRIDLAAQEVSPVFQVTTACSASTAVLADGADGGPVIVAGAKDGTVRGIIGFS</sequence>
<protein>
    <submittedName>
        <fullName evidence="4">PQQ-binding-like beta-propeller repeat protein</fullName>
    </submittedName>
</protein>
<accession>A0A9D1H0S0</accession>
<dbReference type="SUPFAM" id="SSF50998">
    <property type="entry name" value="Quinoprotein alcohol dehydrogenase-like"/>
    <property type="match status" value="1"/>
</dbReference>
<name>A0A9D1H0S0_9ACTN</name>
<dbReference type="AlphaFoldDB" id="A0A9D1H0S0"/>
<dbReference type="Gene3D" id="2.130.10.10">
    <property type="entry name" value="YVTN repeat-like/Quinoprotein amine dehydrogenase"/>
    <property type="match status" value="1"/>
</dbReference>
<feature type="compositionally biased region" description="Pro residues" evidence="1">
    <location>
        <begin position="1"/>
        <end position="15"/>
    </location>
</feature>
<dbReference type="InterPro" id="IPR018391">
    <property type="entry name" value="PQQ_b-propeller_rpt"/>
</dbReference>
<dbReference type="Proteomes" id="UP000886842">
    <property type="component" value="Unassembled WGS sequence"/>
</dbReference>
<evidence type="ECO:0000259" key="3">
    <source>
        <dbReference type="Pfam" id="PF13360"/>
    </source>
</evidence>
<feature type="region of interest" description="Disordered" evidence="1">
    <location>
        <begin position="1"/>
        <end position="20"/>
    </location>
</feature>
<evidence type="ECO:0000256" key="1">
    <source>
        <dbReference type="SAM" id="MobiDB-lite"/>
    </source>
</evidence>
<dbReference type="Gene3D" id="2.40.10.480">
    <property type="match status" value="1"/>
</dbReference>
<dbReference type="SMART" id="SM00564">
    <property type="entry name" value="PQQ"/>
    <property type="match status" value="4"/>
</dbReference>
<dbReference type="InterPro" id="IPR004843">
    <property type="entry name" value="Calcineurin-like_PHP"/>
</dbReference>
<evidence type="ECO:0000313" key="5">
    <source>
        <dbReference type="Proteomes" id="UP000886842"/>
    </source>
</evidence>
<dbReference type="InterPro" id="IPR011047">
    <property type="entry name" value="Quinoprotein_ADH-like_sf"/>
</dbReference>
<dbReference type="PROSITE" id="PS51318">
    <property type="entry name" value="TAT"/>
    <property type="match status" value="1"/>
</dbReference>
<reference evidence="4" key="1">
    <citation type="submission" date="2020-10" db="EMBL/GenBank/DDBJ databases">
        <authorList>
            <person name="Gilroy R."/>
        </authorList>
    </citation>
    <scope>NUCLEOTIDE SEQUENCE</scope>
    <source>
        <strain evidence="4">ChiGjej1B1-24693</strain>
    </source>
</reference>
<feature type="domain" description="Pyrrolo-quinoline quinone repeat" evidence="3">
    <location>
        <begin position="440"/>
        <end position="573"/>
    </location>
</feature>
<dbReference type="PANTHER" id="PTHR43143">
    <property type="entry name" value="METALLOPHOSPHOESTERASE, CALCINEURIN SUPERFAMILY"/>
    <property type="match status" value="1"/>
</dbReference>
<dbReference type="PANTHER" id="PTHR43143:SF1">
    <property type="entry name" value="SERINE_THREONINE-PROTEIN PHOSPHATASE CPPED1"/>
    <property type="match status" value="1"/>
</dbReference>
<dbReference type="InterPro" id="IPR029052">
    <property type="entry name" value="Metallo-depent_PP-like"/>
</dbReference>
<organism evidence="4 5">
    <name type="scientific">Candidatus Avipropionibacterium avicola</name>
    <dbReference type="NCBI Taxonomy" id="2840701"/>
    <lineage>
        <taxon>Bacteria</taxon>
        <taxon>Bacillati</taxon>
        <taxon>Actinomycetota</taxon>
        <taxon>Actinomycetes</taxon>
        <taxon>Propionibacteriales</taxon>
        <taxon>Propionibacteriaceae</taxon>
        <taxon>Propionibacteriaceae incertae sedis</taxon>
        <taxon>Candidatus Avipropionibacterium</taxon>
    </lineage>
</organism>
<evidence type="ECO:0000259" key="2">
    <source>
        <dbReference type="Pfam" id="PF00149"/>
    </source>
</evidence>
<proteinExistence type="predicted"/>
<gene>
    <name evidence="4" type="ORF">IAA98_14135</name>
</gene>
<dbReference type="Pfam" id="PF13360">
    <property type="entry name" value="PQQ_2"/>
    <property type="match status" value="2"/>
</dbReference>